<sequence length="176" mass="19401">MSDLCLLLQIHIVAAVVAIVVGAIVFALPKGGRSHRRFASVYVVAMLVTTVVVAFVPATVLEFGNSGFGFFHLFIIVGGASSLVGAFALWRWRETRDVEWLRNHQVRFAFSYAGLLMAGFSQVLTNPRFGLVEVMPISSFWIVFAGVNIAILGIAMAIVQRFIMQGDPRRRYALKP</sequence>
<feature type="transmembrane region" description="Helical" evidence="1">
    <location>
        <begin position="137"/>
        <end position="159"/>
    </location>
</feature>
<dbReference type="AlphaFoldDB" id="A0A845ATC0"/>
<evidence type="ECO:0000313" key="2">
    <source>
        <dbReference type="EMBL" id="MXP32844.1"/>
    </source>
</evidence>
<evidence type="ECO:0000313" key="3">
    <source>
        <dbReference type="Proteomes" id="UP000446786"/>
    </source>
</evidence>
<accession>A0A845ATC0</accession>
<evidence type="ECO:0008006" key="4">
    <source>
        <dbReference type="Google" id="ProtNLM"/>
    </source>
</evidence>
<reference evidence="2 3" key="1">
    <citation type="submission" date="2019-12" db="EMBL/GenBank/DDBJ databases">
        <title>Genomic-based taxomic classification of the family Erythrobacteraceae.</title>
        <authorList>
            <person name="Xu L."/>
        </authorList>
    </citation>
    <scope>NUCLEOTIDE SEQUENCE [LARGE SCALE GENOMIC DNA]</scope>
    <source>
        <strain evidence="2 3">JCM 16677</strain>
    </source>
</reference>
<keyword evidence="1" id="KW-0472">Membrane</keyword>
<organism evidence="2 3">
    <name type="scientific">Parerythrobacter jejuensis</name>
    <dbReference type="NCBI Taxonomy" id="795812"/>
    <lineage>
        <taxon>Bacteria</taxon>
        <taxon>Pseudomonadati</taxon>
        <taxon>Pseudomonadota</taxon>
        <taxon>Alphaproteobacteria</taxon>
        <taxon>Sphingomonadales</taxon>
        <taxon>Erythrobacteraceae</taxon>
        <taxon>Parerythrobacter</taxon>
    </lineage>
</organism>
<keyword evidence="1" id="KW-0812">Transmembrane</keyword>
<keyword evidence="1" id="KW-1133">Transmembrane helix</keyword>
<dbReference type="OrthoDB" id="7581082at2"/>
<feature type="transmembrane region" description="Helical" evidence="1">
    <location>
        <begin position="70"/>
        <end position="92"/>
    </location>
</feature>
<keyword evidence="3" id="KW-1185">Reference proteome</keyword>
<feature type="transmembrane region" description="Helical" evidence="1">
    <location>
        <begin position="40"/>
        <end position="58"/>
    </location>
</feature>
<proteinExistence type="predicted"/>
<comment type="caution">
    <text evidence="2">The sequence shown here is derived from an EMBL/GenBank/DDBJ whole genome shotgun (WGS) entry which is preliminary data.</text>
</comment>
<feature type="transmembrane region" description="Helical" evidence="1">
    <location>
        <begin position="6"/>
        <end position="28"/>
    </location>
</feature>
<protein>
    <recommendedName>
        <fullName evidence="4">DUF2306 domain-containing protein</fullName>
    </recommendedName>
</protein>
<feature type="transmembrane region" description="Helical" evidence="1">
    <location>
        <begin position="104"/>
        <end position="125"/>
    </location>
</feature>
<dbReference type="RefSeq" id="WP_160780144.1">
    <property type="nucleotide sequence ID" value="NZ_BAAAZF010000001.1"/>
</dbReference>
<gene>
    <name evidence="2" type="ORF">GRI94_13520</name>
</gene>
<dbReference type="Proteomes" id="UP000446786">
    <property type="component" value="Unassembled WGS sequence"/>
</dbReference>
<evidence type="ECO:0000256" key="1">
    <source>
        <dbReference type="SAM" id="Phobius"/>
    </source>
</evidence>
<name>A0A845ATC0_9SPHN</name>
<dbReference type="EMBL" id="WTYE01000001">
    <property type="protein sequence ID" value="MXP32844.1"/>
    <property type="molecule type" value="Genomic_DNA"/>
</dbReference>